<dbReference type="SMART" id="SM00487">
    <property type="entry name" value="DEXDc"/>
    <property type="match status" value="1"/>
</dbReference>
<comment type="caution">
    <text evidence="4">The sequence shown here is derived from an EMBL/GenBank/DDBJ whole genome shotgun (WGS) entry which is preliminary data.</text>
</comment>
<dbReference type="RefSeq" id="WP_388039897.1">
    <property type="nucleotide sequence ID" value="NZ_JBHUEK010000025.1"/>
</dbReference>
<dbReference type="PROSITE" id="PS51194">
    <property type="entry name" value="HELICASE_CTER"/>
    <property type="match status" value="1"/>
</dbReference>
<dbReference type="Pfam" id="PF00176">
    <property type="entry name" value="SNF2-rel_dom"/>
    <property type="match status" value="1"/>
</dbReference>
<dbReference type="InterPro" id="IPR049730">
    <property type="entry name" value="SNF2/RAD54-like_C"/>
</dbReference>
<dbReference type="CDD" id="cd18793">
    <property type="entry name" value="SF2_C_SNF"/>
    <property type="match status" value="1"/>
</dbReference>
<dbReference type="Gene3D" id="3.40.50.300">
    <property type="entry name" value="P-loop containing nucleotide triphosphate hydrolases"/>
    <property type="match status" value="1"/>
</dbReference>
<dbReference type="Pfam" id="PF12419">
    <property type="entry name" value="DUF3670"/>
    <property type="match status" value="1"/>
</dbReference>
<dbReference type="InterPro" id="IPR050496">
    <property type="entry name" value="SNF2_RAD54_helicase_repair"/>
</dbReference>
<dbReference type="GO" id="GO:0016787">
    <property type="term" value="F:hydrolase activity"/>
    <property type="evidence" value="ECO:0007669"/>
    <property type="project" value="UniProtKB-KW"/>
</dbReference>
<keyword evidence="5" id="KW-1185">Reference proteome</keyword>
<dbReference type="SUPFAM" id="SSF52540">
    <property type="entry name" value="P-loop containing nucleoside triphosphate hydrolases"/>
    <property type="match status" value="2"/>
</dbReference>
<gene>
    <name evidence="4" type="ORF">ACFSFW_16515</name>
</gene>
<dbReference type="PROSITE" id="PS51192">
    <property type="entry name" value="HELICASE_ATP_BIND_1"/>
    <property type="match status" value="1"/>
</dbReference>
<accession>A0ABW4MQQ8</accession>
<evidence type="ECO:0000256" key="1">
    <source>
        <dbReference type="ARBA" id="ARBA00022801"/>
    </source>
</evidence>
<dbReference type="PANTHER" id="PTHR45629">
    <property type="entry name" value="SNF2/RAD54 FAMILY MEMBER"/>
    <property type="match status" value="1"/>
</dbReference>
<dbReference type="InterPro" id="IPR038718">
    <property type="entry name" value="SNF2-like_sf"/>
</dbReference>
<dbReference type="Proteomes" id="UP001597227">
    <property type="component" value="Unassembled WGS sequence"/>
</dbReference>
<sequence length="917" mass="105777">MVIGETFVIHAEWIADKDFYIWCTTEDGNELSINNWKRNLFAWHEATFYGTFLEESNFQHHDSVLLSPWQAFTFFGELPVNSLYEIELSENAEHFHTISRSLLPLIKEGDFMPDFDYWRKSERFGWKPIGTEVTGFAAEWFSEAITDWIQADSTLSDSWEEIASTFPLVKSTTGAEFVVDENNWLERIGWKEDLTPFDCLIQIEEPEMDNGSWKLHTVLRSKKKPYKTHMVIPKEWAPFEEKITSDQEMWCKLVPWLRDEEGIVHELTERQAWDFLTDASSRLIDAGVGILLPSWWQAIKDAQLAIKAKVKTNSGGGRQSFVGLQSIINFDWRFSTNGVELSEEEFMSLVNEQRRLINIRGKWIKLDPAFIKQVQSILERANKEGLHIRDVLEQELLSLSEKAEHEEQEASRAFAGVQIELNRHLSHMITQLTDIKEIPQAVIPETFRGELRPYQQQGVDWLLFLRKFGFGACLADDMGLGKTIQMIAYFLTVKESGAKPSLIICPTSVLGNWQKELEKFGPDLRVHLHYGANRLKGEEFTQQVNEADIVLTSYGLSHLDEEEISSYDWGTICLDEAQNIKNAQTKQSRAIRKLKSEHNIALTGTPMENRLTELWSIFDFINRGYLGSLGGFQKRFVSPIEKDHDQETIAQLQRLIKPFLLRRTKNDEAVALNLPDKLEQKEYCPLTVEQASIYEQLVKDTLEQVEQLAGIQRKGLILKMLGQLKQVCDHPALYLKEAAPKNVDDRSAKMEKLLELVDHIRDQNESCLIFTQYIKMGEMIQDVLSKRYNESVKFLNGSAAKVQRDKMIEGFQNREYNILILSLKAGGTGLNLTEANHVIHYDRWWNPAVENQATDRAYRIGQKRFVHVHKLIATGTLEEKIDEMLEKKQSLNDEIITSENWITELSTTELKELLGAF</sequence>
<feature type="domain" description="Helicase C-terminal" evidence="3">
    <location>
        <begin position="752"/>
        <end position="914"/>
    </location>
</feature>
<evidence type="ECO:0000313" key="5">
    <source>
        <dbReference type="Proteomes" id="UP001597227"/>
    </source>
</evidence>
<organism evidence="4 5">
    <name type="scientific">Fredinandcohnia salidurans</name>
    <dbReference type="NCBI Taxonomy" id="2595041"/>
    <lineage>
        <taxon>Bacteria</taxon>
        <taxon>Bacillati</taxon>
        <taxon>Bacillota</taxon>
        <taxon>Bacilli</taxon>
        <taxon>Bacillales</taxon>
        <taxon>Bacillaceae</taxon>
        <taxon>Fredinandcohnia</taxon>
    </lineage>
</organism>
<dbReference type="Pfam" id="PF00271">
    <property type="entry name" value="Helicase_C"/>
    <property type="match status" value="1"/>
</dbReference>
<dbReference type="EMBL" id="JBHUEK010000025">
    <property type="protein sequence ID" value="MFD1780269.1"/>
    <property type="molecule type" value="Genomic_DNA"/>
</dbReference>
<protein>
    <submittedName>
        <fullName evidence="4">DEAD/DEAH box helicase</fullName>
        <ecNumber evidence="4">3.6.4.-</ecNumber>
    </submittedName>
</protein>
<evidence type="ECO:0000259" key="3">
    <source>
        <dbReference type="PROSITE" id="PS51194"/>
    </source>
</evidence>
<evidence type="ECO:0000259" key="2">
    <source>
        <dbReference type="PROSITE" id="PS51192"/>
    </source>
</evidence>
<proteinExistence type="predicted"/>
<dbReference type="InterPro" id="IPR022138">
    <property type="entry name" value="DUF3670"/>
</dbReference>
<feature type="domain" description="Helicase ATP-binding" evidence="2">
    <location>
        <begin position="463"/>
        <end position="624"/>
    </location>
</feature>
<keyword evidence="4" id="KW-0067">ATP-binding</keyword>
<keyword evidence="1 4" id="KW-0378">Hydrolase</keyword>
<dbReference type="CDD" id="cd18012">
    <property type="entry name" value="DEXQc_arch_SWI2_SNF2"/>
    <property type="match status" value="1"/>
</dbReference>
<keyword evidence="4" id="KW-0547">Nucleotide-binding</keyword>
<reference evidence="5" key="1">
    <citation type="journal article" date="2019" name="Int. J. Syst. Evol. Microbiol.">
        <title>The Global Catalogue of Microorganisms (GCM) 10K type strain sequencing project: providing services to taxonomists for standard genome sequencing and annotation.</title>
        <authorList>
            <consortium name="The Broad Institute Genomics Platform"/>
            <consortium name="The Broad Institute Genome Sequencing Center for Infectious Disease"/>
            <person name="Wu L."/>
            <person name="Ma J."/>
        </authorList>
    </citation>
    <scope>NUCLEOTIDE SEQUENCE [LARGE SCALE GENOMIC DNA]</scope>
    <source>
        <strain evidence="5">CCUG 15531</strain>
    </source>
</reference>
<dbReference type="Gene3D" id="3.40.50.10810">
    <property type="entry name" value="Tandem AAA-ATPase domain"/>
    <property type="match status" value="1"/>
</dbReference>
<dbReference type="InterPro" id="IPR000330">
    <property type="entry name" value="SNF2_N"/>
</dbReference>
<dbReference type="SMART" id="SM00490">
    <property type="entry name" value="HELICc"/>
    <property type="match status" value="1"/>
</dbReference>
<dbReference type="InterPro" id="IPR014001">
    <property type="entry name" value="Helicase_ATP-bd"/>
</dbReference>
<dbReference type="GO" id="GO:0004386">
    <property type="term" value="F:helicase activity"/>
    <property type="evidence" value="ECO:0007669"/>
    <property type="project" value="UniProtKB-KW"/>
</dbReference>
<dbReference type="InterPro" id="IPR001650">
    <property type="entry name" value="Helicase_C-like"/>
</dbReference>
<dbReference type="EC" id="3.6.4.-" evidence="4"/>
<evidence type="ECO:0000313" key="4">
    <source>
        <dbReference type="EMBL" id="MFD1780269.1"/>
    </source>
</evidence>
<dbReference type="InterPro" id="IPR027417">
    <property type="entry name" value="P-loop_NTPase"/>
</dbReference>
<keyword evidence="4" id="KW-0347">Helicase</keyword>
<name>A0ABW4MQQ8_9BACI</name>
<dbReference type="PANTHER" id="PTHR45629:SF7">
    <property type="entry name" value="DNA EXCISION REPAIR PROTEIN ERCC-6-RELATED"/>
    <property type="match status" value="1"/>
</dbReference>